<reference evidence="1" key="1">
    <citation type="submission" date="2022-06" db="EMBL/GenBank/DDBJ databases">
        <title>Detection of beta-lactamases in bacteria of animal origin.</title>
        <authorList>
            <person name="Mlynarcik P."/>
            <person name="Zdarska V."/>
            <person name="Chudobova H."/>
            <person name="Prochazkova P."/>
            <person name="Hricova K."/>
            <person name="Mezerova K."/>
            <person name="Bardon J."/>
            <person name="Dolejska M."/>
            <person name="Sukkar I."/>
            <person name="Kolar M."/>
        </authorList>
    </citation>
    <scope>NUCLEOTIDE SEQUENCE</scope>
    <source>
        <strain evidence="1">S 300-3</strain>
    </source>
</reference>
<evidence type="ECO:0000313" key="1">
    <source>
        <dbReference type="EMBL" id="MCO7545179.1"/>
    </source>
</evidence>
<comment type="caution">
    <text evidence="1">The sequence shown here is derived from an EMBL/GenBank/DDBJ whole genome shotgun (WGS) entry which is preliminary data.</text>
</comment>
<organism evidence="1 2">
    <name type="scientific">Stutzerimonas nitrititolerans</name>
    <dbReference type="NCBI Taxonomy" id="2482751"/>
    <lineage>
        <taxon>Bacteria</taxon>
        <taxon>Pseudomonadati</taxon>
        <taxon>Pseudomonadota</taxon>
        <taxon>Gammaproteobacteria</taxon>
        <taxon>Pseudomonadales</taxon>
        <taxon>Pseudomonadaceae</taxon>
        <taxon>Stutzerimonas</taxon>
    </lineage>
</organism>
<accession>A0AA41WLE5</accession>
<evidence type="ECO:0000313" key="2">
    <source>
        <dbReference type="Proteomes" id="UP001165292"/>
    </source>
</evidence>
<gene>
    <name evidence="1" type="ORF">NJF43_10495</name>
</gene>
<protein>
    <submittedName>
        <fullName evidence="1">Uncharacterized protein</fullName>
    </submittedName>
</protein>
<sequence length="159" mass="17614">MKNQSRSVGPLVTASLLERARQRFRIARAGHHLDEARTMRDLLAQDGLDINGRPLGPQGFHLSAVAGPDLQPSERCAAEPGATADSPVLFDMEFSHRGADGQVTRELVSVWVSDPEYFAGHCHLSHDHRLFAWDDVVGQVKLPDSGELLEVEEIRRRSV</sequence>
<dbReference type="Proteomes" id="UP001165292">
    <property type="component" value="Unassembled WGS sequence"/>
</dbReference>
<dbReference type="RefSeq" id="WP_125863797.1">
    <property type="nucleotide sequence ID" value="NZ_DALZRK010000041.1"/>
</dbReference>
<dbReference type="EMBL" id="JAMYBS010000009">
    <property type="protein sequence ID" value="MCO7545179.1"/>
    <property type="molecule type" value="Genomic_DNA"/>
</dbReference>
<dbReference type="AlphaFoldDB" id="A0AA41WLE5"/>
<name>A0AA41WLE5_9GAMM</name>
<proteinExistence type="predicted"/>